<gene>
    <name evidence="2" type="primary">pucA_2</name>
    <name evidence="2" type="ORF">A6302_03188</name>
</gene>
<dbReference type="AlphaFoldDB" id="A0A1E3H112"/>
<dbReference type="EC" id="1.17.1.4" evidence="2"/>
<dbReference type="PANTHER" id="PTHR30388:SF4">
    <property type="entry name" value="MOLYBDENUM COFACTOR INSERTION CHAPERONE PAOD"/>
    <property type="match status" value="1"/>
</dbReference>
<reference evidence="2 3" key="1">
    <citation type="submission" date="2016-07" db="EMBL/GenBank/DDBJ databases">
        <title>Draft Genome Sequence of Methylobrevis pamukkalensis PK2.</title>
        <authorList>
            <person name="Vasilenko O.V."/>
            <person name="Doronina N.V."/>
            <person name="Shmareva M.N."/>
            <person name="Tarlachkov S.V."/>
            <person name="Mustakhimov I."/>
            <person name="Trotsenko Y.A."/>
        </authorList>
    </citation>
    <scope>NUCLEOTIDE SEQUENCE [LARGE SCALE GENOMIC DNA]</scope>
    <source>
        <strain evidence="2 3">PK2</strain>
    </source>
</reference>
<dbReference type="InterPro" id="IPR027051">
    <property type="entry name" value="XdhC_Rossmann_dom"/>
</dbReference>
<dbReference type="EMBL" id="MCRJ01000087">
    <property type="protein sequence ID" value="ODN69506.1"/>
    <property type="molecule type" value="Genomic_DNA"/>
</dbReference>
<dbReference type="Pfam" id="PF13478">
    <property type="entry name" value="XdhC_C"/>
    <property type="match status" value="1"/>
</dbReference>
<accession>A0A1E3H112</accession>
<comment type="caution">
    <text evidence="2">The sequence shown here is derived from an EMBL/GenBank/DDBJ whole genome shotgun (WGS) entry which is preliminary data.</text>
</comment>
<dbReference type="PANTHER" id="PTHR30388">
    <property type="entry name" value="ALDEHYDE OXIDOREDUCTASE MOLYBDENUM COFACTOR ASSEMBLY PROTEIN"/>
    <property type="match status" value="1"/>
</dbReference>
<organism evidence="2 3">
    <name type="scientific">Methylobrevis pamukkalensis</name>
    <dbReference type="NCBI Taxonomy" id="1439726"/>
    <lineage>
        <taxon>Bacteria</taxon>
        <taxon>Pseudomonadati</taxon>
        <taxon>Pseudomonadota</taxon>
        <taxon>Alphaproteobacteria</taxon>
        <taxon>Hyphomicrobiales</taxon>
        <taxon>Pleomorphomonadaceae</taxon>
        <taxon>Methylobrevis</taxon>
    </lineage>
</organism>
<evidence type="ECO:0000313" key="2">
    <source>
        <dbReference type="EMBL" id="ODN69506.1"/>
    </source>
</evidence>
<keyword evidence="2" id="KW-0560">Oxidoreductase</keyword>
<dbReference type="Gene3D" id="3.40.50.720">
    <property type="entry name" value="NAD(P)-binding Rossmann-like Domain"/>
    <property type="match status" value="1"/>
</dbReference>
<feature type="domain" description="XdhC Rossmann" evidence="1">
    <location>
        <begin position="78"/>
        <end position="197"/>
    </location>
</feature>
<dbReference type="InterPro" id="IPR052698">
    <property type="entry name" value="MoCofactor_Util/Proc"/>
</dbReference>
<protein>
    <submittedName>
        <fullName evidence="2">Putative xanthine dehydrogenase subunit A</fullName>
        <ecNumber evidence="2">1.17.1.4</ecNumber>
    </submittedName>
</protein>
<dbReference type="Proteomes" id="UP000094622">
    <property type="component" value="Unassembled WGS sequence"/>
</dbReference>
<proteinExistence type="predicted"/>
<evidence type="ECO:0000259" key="1">
    <source>
        <dbReference type="Pfam" id="PF13478"/>
    </source>
</evidence>
<keyword evidence="3" id="KW-1185">Reference proteome</keyword>
<dbReference type="GO" id="GO:0004854">
    <property type="term" value="F:xanthine dehydrogenase activity"/>
    <property type="evidence" value="ECO:0007669"/>
    <property type="project" value="UniProtKB-EC"/>
</dbReference>
<dbReference type="RefSeq" id="WP_342586280.1">
    <property type="nucleotide sequence ID" value="NZ_MCRJ01000087.1"/>
</dbReference>
<sequence length="214" mass="22715">MDSALVSALNAERAARRAAVLATPLSGAPARLLRAGEPLQGDPLADEIREAFRSGVSRRVTGADGDVFLTACLPPPRLVIVGAVHISQALAPIAAIAGFEATIVDPRTAFATEARFAGVRLIAEWPEEVLPGLGLDPWTALAAVTHDPKIDDFALRHALERGCFYVGALGSRKTHGKRIERLSAAGVPADDLARIRARSASPSARPARPRSRWR</sequence>
<evidence type="ECO:0000313" key="3">
    <source>
        <dbReference type="Proteomes" id="UP000094622"/>
    </source>
</evidence>
<name>A0A1E3H112_9HYPH</name>